<name>A0A193GAB2_9BORD</name>
<protein>
    <recommendedName>
        <fullName evidence="2">Lnb N-terminal periplasmic domain-containing protein</fullName>
    </recommendedName>
</protein>
<dbReference type="RefSeq" id="WP_066654392.1">
    <property type="nucleotide sequence ID" value="NZ_CBCSCL010000010.1"/>
</dbReference>
<dbReference type="KEGG" id="bfz:BAU07_04120"/>
<dbReference type="Pfam" id="PF13387">
    <property type="entry name" value="Lnb_N"/>
    <property type="match status" value="1"/>
</dbReference>
<proteinExistence type="predicted"/>
<evidence type="ECO:0000313" key="4">
    <source>
        <dbReference type="Proteomes" id="UP000091926"/>
    </source>
</evidence>
<reference evidence="3 4" key="1">
    <citation type="submission" date="2016-06" db="EMBL/GenBank/DDBJ databases">
        <title>Complete genome sequences of Bordetella bronchialis and Bordetella flabilis.</title>
        <authorList>
            <person name="LiPuma J.J."/>
            <person name="Spilker T."/>
        </authorList>
    </citation>
    <scope>NUCLEOTIDE SEQUENCE [LARGE SCALE GENOMIC DNA]</scope>
    <source>
        <strain evidence="3 4">AU10664</strain>
    </source>
</reference>
<feature type="transmembrane region" description="Helical" evidence="1">
    <location>
        <begin position="6"/>
        <end position="23"/>
    </location>
</feature>
<feature type="domain" description="Lnb N-terminal periplasmic" evidence="2">
    <location>
        <begin position="119"/>
        <end position="275"/>
    </location>
</feature>
<dbReference type="Proteomes" id="UP000091926">
    <property type="component" value="Chromosome"/>
</dbReference>
<keyword evidence="1" id="KW-0472">Membrane</keyword>
<keyword evidence="4" id="KW-1185">Reference proteome</keyword>
<dbReference type="AlphaFoldDB" id="A0A193GAB2"/>
<keyword evidence="1" id="KW-0812">Transmembrane</keyword>
<accession>A0A193GAB2</accession>
<evidence type="ECO:0000259" key="2">
    <source>
        <dbReference type="Pfam" id="PF13387"/>
    </source>
</evidence>
<dbReference type="InterPro" id="IPR025178">
    <property type="entry name" value="Lnb_N"/>
</dbReference>
<dbReference type="EMBL" id="CP016172">
    <property type="protein sequence ID" value="ANN76411.1"/>
    <property type="molecule type" value="Genomic_DNA"/>
</dbReference>
<dbReference type="OrthoDB" id="274718at2"/>
<organism evidence="3 4">
    <name type="scientific">Bordetella flabilis</name>
    <dbReference type="NCBI Taxonomy" id="463014"/>
    <lineage>
        <taxon>Bacteria</taxon>
        <taxon>Pseudomonadati</taxon>
        <taxon>Pseudomonadota</taxon>
        <taxon>Betaproteobacteria</taxon>
        <taxon>Burkholderiales</taxon>
        <taxon>Alcaligenaceae</taxon>
        <taxon>Bordetella</taxon>
    </lineage>
</organism>
<dbReference type="STRING" id="463014.BAU07_04120"/>
<sequence>MILQTAIILAILAGAAWGAFALWFRPPWAGRPRAILPAAWLALAMAALSGLAYGHSLPAWLSAAALLVLLAWWWLGVRPSNERPWMPEVARQTHGSVHGDLVSLHNVRNFEWRSATDYDARWETRVYDLSQLHSVDLALSYWGRPAIAHAMVSFGFGDGQYVVFSVEIRRKRGDKFSEIGGFFRQYELAVLASTEEDSLRVRTNVRAEDGYLYRVQMPEDAARALFLSYVQTASQLVREPRFYNTLTANCTTIVYQLARQIVPGLPMDYRLLLSGYLPEYLYRLGALEGANSPAAYRRAGRYTDRARATLRAEEYSRNIRRGVPGVTAT</sequence>
<evidence type="ECO:0000256" key="1">
    <source>
        <dbReference type="SAM" id="Phobius"/>
    </source>
</evidence>
<keyword evidence="1" id="KW-1133">Transmembrane helix</keyword>
<feature type="transmembrane region" description="Helical" evidence="1">
    <location>
        <begin position="59"/>
        <end position="77"/>
    </location>
</feature>
<feature type="transmembrane region" description="Helical" evidence="1">
    <location>
        <begin position="35"/>
        <end position="53"/>
    </location>
</feature>
<evidence type="ECO:0000313" key="3">
    <source>
        <dbReference type="EMBL" id="ANN76411.1"/>
    </source>
</evidence>
<gene>
    <name evidence="3" type="ORF">BAU07_04120</name>
</gene>